<dbReference type="EMBL" id="DF237200">
    <property type="protein sequence ID" value="GAQ85740.1"/>
    <property type="molecule type" value="Genomic_DNA"/>
</dbReference>
<dbReference type="AlphaFoldDB" id="A0A1Y1I485"/>
<feature type="compositionally biased region" description="Basic and acidic residues" evidence="1">
    <location>
        <begin position="581"/>
        <end position="619"/>
    </location>
</feature>
<dbReference type="Proteomes" id="UP000054558">
    <property type="component" value="Unassembled WGS sequence"/>
</dbReference>
<feature type="compositionally biased region" description="Low complexity" evidence="1">
    <location>
        <begin position="570"/>
        <end position="580"/>
    </location>
</feature>
<name>A0A1Y1I485_KLENI</name>
<accession>A0A1Y1I485</accession>
<sequence>MASTSGHAAVVNLQEALGYNGLPLARFNAPASLLQNPIYRKSLLSLVGRSRRALDAGERESVWEPRQEFLQLMHEGNGDSLLNTLSWAAEVCYRTNGIRAEDVELLLKLVSFLEEYLRVPQLLSTNVRIDINLRQKARQNQERWGEYNRSLRQHEKDCFSQRVKPLLEVKGYAPEDVTDLLEVEWEEFCSKREKARDKYFEQTGNPSFPPWPKGRLTFEERAFGHTLALGLEAGHGNNWQLLSQLTSPTFPNELSKEEYVRLAVIELLEDANQREQTEVYIPRLGELTRAEKAELRLLRTRILDGRELRWAEFRSRKGEQYPNQLTSVQLLALAAGLPSTRFRVRDADTGRQPSAAGYPLREFDIGLALREPDDPLLLLLERHQIPIARFIAPRRPEPAGGERTRGEGPAGRAEQDFGPPSLGRDRFERRTGTQSARHSVPSVGMKNGRHGPTSDKEKSARATASARSARRARSGIHVEAEGAAAPVHPRQKPQPGRNTGAGSTEKDSANGSTDGAAAAAVRGTRPRCEDAGRELSQKKQAKIDADIWEFYRKQRTEGEKMMAKSGTSFGSGNRNRGPGNRNDRNDRNERGRNQGRRGRDRDRSRSRTPSAERRRRNDR</sequence>
<evidence type="ECO:0000313" key="3">
    <source>
        <dbReference type="Proteomes" id="UP000054558"/>
    </source>
</evidence>
<feature type="compositionally biased region" description="Basic and acidic residues" evidence="1">
    <location>
        <begin position="394"/>
        <end position="406"/>
    </location>
</feature>
<organism evidence="2 3">
    <name type="scientific">Klebsormidium nitens</name>
    <name type="common">Green alga</name>
    <name type="synonym">Ulothrix nitens</name>
    <dbReference type="NCBI Taxonomy" id="105231"/>
    <lineage>
        <taxon>Eukaryota</taxon>
        <taxon>Viridiplantae</taxon>
        <taxon>Streptophyta</taxon>
        <taxon>Klebsormidiophyceae</taxon>
        <taxon>Klebsormidiales</taxon>
        <taxon>Klebsormidiaceae</taxon>
        <taxon>Klebsormidium</taxon>
    </lineage>
</organism>
<gene>
    <name evidence="2" type="ORF">KFL_002510170</name>
</gene>
<feature type="region of interest" description="Disordered" evidence="1">
    <location>
        <begin position="557"/>
        <end position="619"/>
    </location>
</feature>
<keyword evidence="3" id="KW-1185">Reference proteome</keyword>
<feature type="region of interest" description="Disordered" evidence="1">
    <location>
        <begin position="391"/>
        <end position="545"/>
    </location>
</feature>
<evidence type="ECO:0000313" key="2">
    <source>
        <dbReference type="EMBL" id="GAQ85740.1"/>
    </source>
</evidence>
<protein>
    <submittedName>
        <fullName evidence="2">Uncharacterized protein</fullName>
    </submittedName>
</protein>
<reference evidence="2 3" key="1">
    <citation type="journal article" date="2014" name="Nat. Commun.">
        <title>Klebsormidium flaccidum genome reveals primary factors for plant terrestrial adaptation.</title>
        <authorList>
            <person name="Hori K."/>
            <person name="Maruyama F."/>
            <person name="Fujisawa T."/>
            <person name="Togashi T."/>
            <person name="Yamamoto N."/>
            <person name="Seo M."/>
            <person name="Sato S."/>
            <person name="Yamada T."/>
            <person name="Mori H."/>
            <person name="Tajima N."/>
            <person name="Moriyama T."/>
            <person name="Ikeuchi M."/>
            <person name="Watanabe M."/>
            <person name="Wada H."/>
            <person name="Kobayashi K."/>
            <person name="Saito M."/>
            <person name="Masuda T."/>
            <person name="Sasaki-Sekimoto Y."/>
            <person name="Mashiguchi K."/>
            <person name="Awai K."/>
            <person name="Shimojima M."/>
            <person name="Masuda S."/>
            <person name="Iwai M."/>
            <person name="Nobusawa T."/>
            <person name="Narise T."/>
            <person name="Kondo S."/>
            <person name="Saito H."/>
            <person name="Sato R."/>
            <person name="Murakawa M."/>
            <person name="Ihara Y."/>
            <person name="Oshima-Yamada Y."/>
            <person name="Ohtaka K."/>
            <person name="Satoh M."/>
            <person name="Sonobe K."/>
            <person name="Ishii M."/>
            <person name="Ohtani R."/>
            <person name="Kanamori-Sato M."/>
            <person name="Honoki R."/>
            <person name="Miyazaki D."/>
            <person name="Mochizuki H."/>
            <person name="Umetsu J."/>
            <person name="Higashi K."/>
            <person name="Shibata D."/>
            <person name="Kamiya Y."/>
            <person name="Sato N."/>
            <person name="Nakamura Y."/>
            <person name="Tabata S."/>
            <person name="Ida S."/>
            <person name="Kurokawa K."/>
            <person name="Ohta H."/>
        </authorList>
    </citation>
    <scope>NUCLEOTIDE SEQUENCE [LARGE SCALE GENOMIC DNA]</scope>
    <source>
        <strain evidence="2 3">NIES-2285</strain>
    </source>
</reference>
<proteinExistence type="predicted"/>
<evidence type="ECO:0000256" key="1">
    <source>
        <dbReference type="SAM" id="MobiDB-lite"/>
    </source>
</evidence>
<feature type="compositionally biased region" description="Basic and acidic residues" evidence="1">
    <location>
        <begin position="526"/>
        <end position="545"/>
    </location>
</feature>